<accession>A0A7W7CJV0</accession>
<dbReference type="Pfam" id="PF25583">
    <property type="entry name" value="WCX"/>
    <property type="match status" value="1"/>
</dbReference>
<reference evidence="5 6" key="1">
    <citation type="submission" date="2020-08" db="EMBL/GenBank/DDBJ databases">
        <title>Sequencing the genomes of 1000 actinobacteria strains.</title>
        <authorList>
            <person name="Klenk H.-P."/>
        </authorList>
    </citation>
    <scope>NUCLEOTIDE SEQUENCE [LARGE SCALE GENOMIC DNA]</scope>
    <source>
        <strain evidence="5 6">DSM 44230</strain>
    </source>
</reference>
<sequence>MRAARLLSLLLLLQTRGRLTAQELAEELDVSVRTVYRDVDSLSSAGVPVYADRGPTGGYQLLDGYRTRLTGLTSTEAGALALAGLPDQAAELGLGTVLAAARLKLDAALPPSLREGAHHVRDRFHLDAPGWFADADRPPQLPALATAVWEARPIRITYRRYRQPDRESVVHPLGLVLKAGTWYLVAEADRTRTYRANRISAVEIQDNAFPRPPDFDLAAYWQRWSAEFQSTVYKGEARIRVSPKAMGGIFTSGPVVAAKIRATEPGPDGWREVVVPIETHEIAQSDFLRYGPELEVLDPPELRESIANAAATMIRMYRADER</sequence>
<gene>
    <name evidence="5" type="ORF">HNR67_006927</name>
</gene>
<dbReference type="PROSITE" id="PS51000">
    <property type="entry name" value="HTH_DEOR_2"/>
    <property type="match status" value="1"/>
</dbReference>
<dbReference type="GO" id="GO:0003700">
    <property type="term" value="F:DNA-binding transcription factor activity"/>
    <property type="evidence" value="ECO:0007669"/>
    <property type="project" value="InterPro"/>
</dbReference>
<dbReference type="PROSITE" id="PS52050">
    <property type="entry name" value="WYL"/>
    <property type="match status" value="1"/>
</dbReference>
<dbReference type="RefSeq" id="WP_185006877.1">
    <property type="nucleotide sequence ID" value="NZ_BAAAUI010000062.1"/>
</dbReference>
<dbReference type="Pfam" id="PF13280">
    <property type="entry name" value="WYL"/>
    <property type="match status" value="1"/>
</dbReference>
<protein>
    <submittedName>
        <fullName evidence="5">Putative DNA-binding transcriptional regulator YafY</fullName>
    </submittedName>
</protein>
<proteinExistence type="predicted"/>
<keyword evidence="3" id="KW-0732">Signal</keyword>
<dbReference type="Pfam" id="PF08279">
    <property type="entry name" value="HTH_11"/>
    <property type="match status" value="1"/>
</dbReference>
<evidence type="ECO:0000313" key="5">
    <source>
        <dbReference type="EMBL" id="MBB4680809.1"/>
    </source>
</evidence>
<dbReference type="Gene3D" id="1.10.10.10">
    <property type="entry name" value="Winged helix-like DNA-binding domain superfamily/Winged helix DNA-binding domain"/>
    <property type="match status" value="1"/>
</dbReference>
<dbReference type="InterPro" id="IPR028349">
    <property type="entry name" value="PafC-like"/>
</dbReference>
<evidence type="ECO:0000256" key="2">
    <source>
        <dbReference type="ARBA" id="ARBA00023163"/>
    </source>
</evidence>
<name>A0A7W7CJV0_9PSEU</name>
<evidence type="ECO:0000256" key="1">
    <source>
        <dbReference type="ARBA" id="ARBA00023015"/>
    </source>
</evidence>
<keyword evidence="1" id="KW-0805">Transcription regulation</keyword>
<dbReference type="AlphaFoldDB" id="A0A7W7CJV0"/>
<keyword evidence="2" id="KW-0804">Transcription</keyword>
<dbReference type="InterPro" id="IPR001034">
    <property type="entry name" value="DeoR_HTH"/>
</dbReference>
<dbReference type="PANTHER" id="PTHR34580:SF1">
    <property type="entry name" value="PROTEIN PAFC"/>
    <property type="match status" value="1"/>
</dbReference>
<dbReference type="InterPro" id="IPR036388">
    <property type="entry name" value="WH-like_DNA-bd_sf"/>
</dbReference>
<dbReference type="InterPro" id="IPR026881">
    <property type="entry name" value="WYL_dom"/>
</dbReference>
<dbReference type="PANTHER" id="PTHR34580">
    <property type="match status" value="1"/>
</dbReference>
<dbReference type="PIRSF" id="PIRSF016838">
    <property type="entry name" value="PafC"/>
    <property type="match status" value="1"/>
</dbReference>
<feature type="domain" description="HTH deoR-type" evidence="4">
    <location>
        <begin position="2"/>
        <end position="75"/>
    </location>
</feature>
<dbReference type="SUPFAM" id="SSF46785">
    <property type="entry name" value="Winged helix' DNA-binding domain"/>
    <property type="match status" value="1"/>
</dbReference>
<comment type="caution">
    <text evidence="5">The sequence shown here is derived from an EMBL/GenBank/DDBJ whole genome shotgun (WGS) entry which is preliminary data.</text>
</comment>
<dbReference type="Proteomes" id="UP000533598">
    <property type="component" value="Unassembled WGS sequence"/>
</dbReference>
<evidence type="ECO:0000313" key="6">
    <source>
        <dbReference type="Proteomes" id="UP000533598"/>
    </source>
</evidence>
<keyword evidence="6" id="KW-1185">Reference proteome</keyword>
<dbReference type="InterPro" id="IPR057727">
    <property type="entry name" value="WCX_dom"/>
</dbReference>
<dbReference type="InterPro" id="IPR013196">
    <property type="entry name" value="HTH_11"/>
</dbReference>
<dbReference type="EMBL" id="JACHMH010000001">
    <property type="protein sequence ID" value="MBB4680809.1"/>
    <property type="molecule type" value="Genomic_DNA"/>
</dbReference>
<dbReference type="InterPro" id="IPR051534">
    <property type="entry name" value="CBASS_pafABC_assoc_protein"/>
</dbReference>
<dbReference type="GO" id="GO:0003677">
    <property type="term" value="F:DNA binding"/>
    <property type="evidence" value="ECO:0007669"/>
    <property type="project" value="UniProtKB-KW"/>
</dbReference>
<evidence type="ECO:0000259" key="4">
    <source>
        <dbReference type="PROSITE" id="PS51000"/>
    </source>
</evidence>
<keyword evidence="5" id="KW-0238">DNA-binding</keyword>
<feature type="signal peptide" evidence="3">
    <location>
        <begin position="1"/>
        <end position="21"/>
    </location>
</feature>
<feature type="chain" id="PRO_5038425637" evidence="3">
    <location>
        <begin position="22"/>
        <end position="322"/>
    </location>
</feature>
<organism evidence="5 6">
    <name type="scientific">Crossiella cryophila</name>
    <dbReference type="NCBI Taxonomy" id="43355"/>
    <lineage>
        <taxon>Bacteria</taxon>
        <taxon>Bacillati</taxon>
        <taxon>Actinomycetota</taxon>
        <taxon>Actinomycetes</taxon>
        <taxon>Pseudonocardiales</taxon>
        <taxon>Pseudonocardiaceae</taxon>
        <taxon>Crossiella</taxon>
    </lineage>
</organism>
<evidence type="ECO:0000256" key="3">
    <source>
        <dbReference type="SAM" id="SignalP"/>
    </source>
</evidence>
<dbReference type="InterPro" id="IPR036390">
    <property type="entry name" value="WH_DNA-bd_sf"/>
</dbReference>